<feature type="transmembrane region" description="Helical" evidence="11">
    <location>
        <begin position="1299"/>
        <end position="1320"/>
    </location>
</feature>
<name>A0A9Q1CH71_HOLLE</name>
<keyword evidence="3" id="KW-0597">Phosphoprotein</keyword>
<dbReference type="CDD" id="cd00176">
    <property type="entry name" value="SPEC"/>
    <property type="match status" value="1"/>
</dbReference>
<feature type="region of interest" description="Disordered" evidence="10">
    <location>
        <begin position="724"/>
        <end position="744"/>
    </location>
</feature>
<evidence type="ECO:0000256" key="3">
    <source>
        <dbReference type="ARBA" id="ARBA00022553"/>
    </source>
</evidence>
<evidence type="ECO:0000313" key="13">
    <source>
        <dbReference type="EMBL" id="KAJ8045262.1"/>
    </source>
</evidence>
<accession>A0A9Q1CH71</accession>
<feature type="topological domain" description="Cytoplasmic" evidence="9">
    <location>
        <begin position="1"/>
        <end position="1301"/>
    </location>
</feature>
<dbReference type="EMBL" id="JAIZAY010000003">
    <property type="protein sequence ID" value="KAJ8045262.1"/>
    <property type="molecule type" value="Genomic_DNA"/>
</dbReference>
<feature type="topological domain" description="Perinuclear space" evidence="9">
    <location>
        <begin position="1323"/>
        <end position="1359"/>
    </location>
</feature>
<dbReference type="PROSITE" id="PS51049">
    <property type="entry name" value="KASH"/>
    <property type="match status" value="1"/>
</dbReference>
<comment type="caution">
    <text evidence="13">The sequence shown here is derived from an EMBL/GenBank/DDBJ whole genome shotgun (WGS) entry which is preliminary data.</text>
</comment>
<protein>
    <submittedName>
        <fullName evidence="13">A-kinase anchor protein 6</fullName>
    </submittedName>
</protein>
<comment type="subcellular location">
    <subcellularLocation>
        <location evidence="1">Nucleus membrane</location>
    </subcellularLocation>
</comment>
<evidence type="ECO:0000256" key="10">
    <source>
        <dbReference type="SAM" id="MobiDB-lite"/>
    </source>
</evidence>
<gene>
    <name evidence="13" type="ORF">HOLleu_08236</name>
</gene>
<evidence type="ECO:0000259" key="12">
    <source>
        <dbReference type="PROSITE" id="PS51049"/>
    </source>
</evidence>
<dbReference type="PANTHER" id="PTHR14514:SF2">
    <property type="entry name" value="A-KINASE ANCHOR PROTEIN 6"/>
    <property type="match status" value="1"/>
</dbReference>
<proteinExistence type="inferred from homology"/>
<feature type="region of interest" description="Disordered" evidence="10">
    <location>
        <begin position="976"/>
        <end position="997"/>
    </location>
</feature>
<dbReference type="SUPFAM" id="SSF46966">
    <property type="entry name" value="Spectrin repeat"/>
    <property type="match status" value="3"/>
</dbReference>
<feature type="compositionally biased region" description="Polar residues" evidence="10">
    <location>
        <begin position="217"/>
        <end position="232"/>
    </location>
</feature>
<evidence type="ECO:0000256" key="11">
    <source>
        <dbReference type="SAM" id="Phobius"/>
    </source>
</evidence>
<evidence type="ECO:0000256" key="9">
    <source>
        <dbReference type="PROSITE-ProRule" id="PRU00385"/>
    </source>
</evidence>
<comment type="similarity">
    <text evidence="2">Belongs to the nesprin family.</text>
</comment>
<dbReference type="PANTHER" id="PTHR14514">
    <property type="entry name" value="PKA ANCHORING PROTEIN"/>
    <property type="match status" value="1"/>
</dbReference>
<keyword evidence="8" id="KW-0539">Nucleus</keyword>
<dbReference type="SMART" id="SM01249">
    <property type="entry name" value="KASH"/>
    <property type="match status" value="1"/>
</dbReference>
<keyword evidence="4 9" id="KW-0812">Transmembrane</keyword>
<evidence type="ECO:0000256" key="4">
    <source>
        <dbReference type="ARBA" id="ARBA00022692"/>
    </source>
</evidence>
<dbReference type="GO" id="GO:0031965">
    <property type="term" value="C:nuclear membrane"/>
    <property type="evidence" value="ECO:0007669"/>
    <property type="project" value="UniProtKB-SubCell"/>
</dbReference>
<dbReference type="Proteomes" id="UP001152320">
    <property type="component" value="Chromosome 3"/>
</dbReference>
<dbReference type="OrthoDB" id="10041151at2759"/>
<sequence>MFTITPRPLHIPVITPLLARRNSAKKSPKVRKKSGEKSSFFSRRPSWRSSNKWKPNWKALGVDKSNEWDAFTKDLISLKEWLEGASAFIQTWRAPEHNVVSIRTQLERHLAFALEVKSHQYQLENILSTGRQFLETFPQLGEILEDSVTDIETQWNSLDNHLSIQSKQIQEALAVVETSIGASSLQDEDVEQLQDTLDHMTLRLTCNQSCLPPVEETLSSTQRETQNNQSPRVSAPVPCSSSPDFEALYSDLNDWLDDMQLAVTDSNDVFISEPQKEQMCQGYEQELQLREVSRSKLQRKGLQLMSSNPNLAEQVRCRLESLNQRWQSLQSKLLAPIKPKNNKKRKDSSSSIFTTSEEAISVVLEVEDVISRLKVWLTGMERQLFSSQGSLDQLSRKQLDDKKSELEVLQADISKHSPGIEMVLSLCDLLIADEAVTGFQRDQDNLKLTAFNLDRRWQAVQAQSRDLFLSLEKKMDEVSQVNQNTVTSLATFTPTKSSTVQWCMAPHRHHPTPCKDDDAVDGFTFRVNDMQRRLEIEELVIAREAFSENDAYSISDTSDVSLCDLDFDDVLPMKVGDDAGVDDEDEGTPEIMDFADDIFDKYLEMENAILQSEEGDEPDETPTVGLEEDSQKDVEFWTMSPKEAGTFNFDSVMETEKMKGESCGAPQVNENMSVASITNEDQVESIILEVPGEDCDSDDCDNDVASVSDLELDERELLEDGLWDSDSCSSIDEEEEDEEDLKKVKPPSCEEAAEAIFQAFNFPLDKDCPDDVFECTAPLPHSESVLQGAPSNIKTILCQSWPMKSPLHSVLEKSPSIENLTTPFISQDIDRFFPSFLGEELSYNETKRGLDSLRLNLNLPPSHEKSLDQSKEEEEETEDALLEITDLSLSHMYESLDFITELTSRLATDSLSTSPSSSQDYHSCASLDDIDTTSTFSESAPKEIKTVWAGMPKQEMAALDNESSFPASFESRPIASSMAEDSLSDQEMPGKSALPESKPVERFSHVAEVLQCVNALDTHNSDSESEVYFDSVSSVGLCGNMEAGMSAADENSNKMSDKTEQYSLESTEITTPQALSEVPCTFVNGSEELKVAKQGYMSYVSQLTEASQEGDLMNYLDSVKLKKCYLWSMTGSSGIDGDQEGVKDPETENIEKELSDLLLKPEDMERKWELDSLESDDTDKLMEASSALINELNNQNLEDTRDGSDGDWKDVIVLWLDQNKKAAEEGTEIKKAELVESVRSESFQRRQPYQGNDETDCCEPGRMGDMTDGGVNGQIVHTKYSDQIENINIHEEPSVVRRVILYALPIQVILYLCIILVLVLPSVVETSSGDCYLSLSDNLLMDSHRLGPIVNYIRGPPPV</sequence>
<feature type="domain" description="KASH" evidence="12">
    <location>
        <begin position="1293"/>
        <end position="1359"/>
    </location>
</feature>
<keyword evidence="6 11" id="KW-1133">Transmembrane helix</keyword>
<dbReference type="InterPro" id="IPR018159">
    <property type="entry name" value="Spectrin/alpha-actinin"/>
</dbReference>
<evidence type="ECO:0000256" key="1">
    <source>
        <dbReference type="ARBA" id="ARBA00004126"/>
    </source>
</evidence>
<keyword evidence="14" id="KW-1185">Reference proteome</keyword>
<evidence type="ECO:0000256" key="2">
    <source>
        <dbReference type="ARBA" id="ARBA00008619"/>
    </source>
</evidence>
<feature type="compositionally biased region" description="Low complexity" evidence="10">
    <location>
        <begin position="38"/>
        <end position="50"/>
    </location>
</feature>
<dbReference type="Gene3D" id="1.20.58.60">
    <property type="match status" value="3"/>
</dbReference>
<evidence type="ECO:0000256" key="7">
    <source>
        <dbReference type="ARBA" id="ARBA00023136"/>
    </source>
</evidence>
<feature type="region of interest" description="Disordered" evidence="10">
    <location>
        <begin position="22"/>
        <end position="52"/>
    </location>
</feature>
<evidence type="ECO:0000256" key="6">
    <source>
        <dbReference type="ARBA" id="ARBA00022989"/>
    </source>
</evidence>
<evidence type="ECO:0000256" key="5">
    <source>
        <dbReference type="ARBA" id="ARBA00022737"/>
    </source>
</evidence>
<feature type="region of interest" description="Disordered" evidence="10">
    <location>
        <begin position="858"/>
        <end position="878"/>
    </location>
</feature>
<reference evidence="13" key="1">
    <citation type="submission" date="2021-10" db="EMBL/GenBank/DDBJ databases">
        <title>Tropical sea cucumber genome reveals ecological adaptation and Cuvierian tubules defense mechanism.</title>
        <authorList>
            <person name="Chen T."/>
        </authorList>
    </citation>
    <scope>NUCLEOTIDE SEQUENCE</scope>
    <source>
        <strain evidence="13">Nanhai2018</strain>
        <tissue evidence="13">Muscle</tissue>
    </source>
</reference>
<dbReference type="Pfam" id="PF00435">
    <property type="entry name" value="Spectrin"/>
    <property type="match status" value="2"/>
</dbReference>
<keyword evidence="7 9" id="KW-0472">Membrane</keyword>
<feature type="compositionally biased region" description="Basic residues" evidence="10">
    <location>
        <begin position="22"/>
        <end position="34"/>
    </location>
</feature>
<dbReference type="InterPro" id="IPR012315">
    <property type="entry name" value="KASH"/>
</dbReference>
<dbReference type="InterPro" id="IPR002017">
    <property type="entry name" value="Spectrin_repeat"/>
</dbReference>
<feature type="region of interest" description="Disordered" evidence="10">
    <location>
        <begin position="216"/>
        <end position="240"/>
    </location>
</feature>
<dbReference type="SMART" id="SM00150">
    <property type="entry name" value="SPEC"/>
    <property type="match status" value="3"/>
</dbReference>
<organism evidence="13 14">
    <name type="scientific">Holothuria leucospilota</name>
    <name type="common">Black long sea cucumber</name>
    <name type="synonym">Mertensiothuria leucospilota</name>
    <dbReference type="NCBI Taxonomy" id="206669"/>
    <lineage>
        <taxon>Eukaryota</taxon>
        <taxon>Metazoa</taxon>
        <taxon>Echinodermata</taxon>
        <taxon>Eleutherozoa</taxon>
        <taxon>Echinozoa</taxon>
        <taxon>Holothuroidea</taxon>
        <taxon>Aspidochirotacea</taxon>
        <taxon>Aspidochirotida</taxon>
        <taxon>Holothuriidae</taxon>
        <taxon>Holothuria</taxon>
    </lineage>
</organism>
<keyword evidence="5" id="KW-0677">Repeat</keyword>
<evidence type="ECO:0000313" key="14">
    <source>
        <dbReference type="Proteomes" id="UP001152320"/>
    </source>
</evidence>
<evidence type="ECO:0000256" key="8">
    <source>
        <dbReference type="ARBA" id="ARBA00023242"/>
    </source>
</evidence>